<dbReference type="PANTHER" id="PTHR30595:SF6">
    <property type="entry name" value="SCHLAFEN ALBA-2 DOMAIN-CONTAINING PROTEIN"/>
    <property type="match status" value="1"/>
</dbReference>
<dbReference type="RefSeq" id="WP_043056874.1">
    <property type="nucleotide sequence ID" value="NZ_LXEY01000010.1"/>
</dbReference>
<dbReference type="InterPro" id="IPR038475">
    <property type="entry name" value="RecG_C_sf"/>
</dbReference>
<sequence length="600" mass="66094">MITSASEFHHVLQALQTGTGSPLTVALCDTVDETLVETLCAFANMPSGGSILINLHDRSASQSNDGIQTETLEAEIQALAQHRINPAVPVQLFRASFEDQSMLVVNVPGPDTTVLPCRVTATHQAYVRSEYGNHPLGVSEIQQLQDAHQATPHDRHVISGSGLEHLDQTLVQEFVEAVRQESEYLHQASDADILQAKSVTSHDGLLTLAGLYALGRYPQQFFPNLRITAGLRAAGNDPDVEQQRFEGPVPVILEDAVRWVMRQARQSRPSPEQQAHPRSSTIPIVVIREILTNALVHRDLSPHTAGQSVHLELHEDELTVRSPGGLQRINLDQLGREPRETAVNTSLYEICRFVSVSGGHRIVDPARHTLRDVQWALRRAGLYAPTYTDSGLHFTVGVGRRYALADTDQQWLASLPSHEHFTTQQRYLLVSMSDGTRWSPEALQREYGPTGAKSALRQLDRLADLGLVRALVSLNSTSYRLDDAWLRTDTQRFGRTVEFQPAPDAGAPVQPVHTVEAGAPEPRGNDDHDLAVRAAAASKHGATLWNVLGEETMNIHDIAEAANLSLSQTRYGIQRLVSESIVNRQGGQGHRETVYRRAQG</sequence>
<evidence type="ECO:0000259" key="1">
    <source>
        <dbReference type="Pfam" id="PF04326"/>
    </source>
</evidence>
<reference evidence="2 3" key="1">
    <citation type="submission" date="2016-04" db="EMBL/GenBank/DDBJ databases">
        <title>First whole genome shotgun sequence of the bacterium Enteractinococcus sp. strain UASWS1574.</title>
        <authorList>
            <person name="Crovadore J."/>
            <person name="Chablais R."/>
            <person name="Lefort F."/>
        </authorList>
    </citation>
    <scope>NUCLEOTIDE SEQUENCE [LARGE SCALE GENOMIC DNA]</scope>
    <source>
        <strain evidence="2 3">UASWS1574</strain>
    </source>
</reference>
<name>A0A1B7M280_9MICC</name>
<dbReference type="STRING" id="1837282.A6F49_05675"/>
<dbReference type="PANTHER" id="PTHR30595">
    <property type="entry name" value="GLPR-RELATED TRANSCRIPTIONAL REPRESSOR"/>
    <property type="match status" value="1"/>
</dbReference>
<dbReference type="Gene3D" id="3.30.565.60">
    <property type="match status" value="1"/>
</dbReference>
<evidence type="ECO:0000313" key="3">
    <source>
        <dbReference type="Proteomes" id="UP000078292"/>
    </source>
</evidence>
<comment type="caution">
    <text evidence="2">The sequence shown here is derived from an EMBL/GenBank/DDBJ whole genome shotgun (WGS) entry which is preliminary data.</text>
</comment>
<dbReference type="InterPro" id="IPR038461">
    <property type="entry name" value="Schlafen_AlbA_2_dom_sf"/>
</dbReference>
<protein>
    <recommendedName>
        <fullName evidence="1">Schlafen AlbA-2 domain-containing protein</fullName>
    </recommendedName>
</protein>
<accession>A0A1B7M280</accession>
<evidence type="ECO:0000313" key="2">
    <source>
        <dbReference type="EMBL" id="OAV62649.1"/>
    </source>
</evidence>
<organism evidence="2 3">
    <name type="scientific">Enteractinococcus helveticum</name>
    <dbReference type="NCBI Taxonomy" id="1837282"/>
    <lineage>
        <taxon>Bacteria</taxon>
        <taxon>Bacillati</taxon>
        <taxon>Actinomycetota</taxon>
        <taxon>Actinomycetes</taxon>
        <taxon>Micrococcales</taxon>
        <taxon>Micrococcaceae</taxon>
    </lineage>
</organism>
<dbReference type="InterPro" id="IPR007421">
    <property type="entry name" value="Schlafen_AlbA_2_dom"/>
</dbReference>
<gene>
    <name evidence="2" type="ORF">A6F49_05675</name>
</gene>
<dbReference type="Gene3D" id="3.30.950.30">
    <property type="entry name" value="Schlafen, AAA domain"/>
    <property type="match status" value="1"/>
</dbReference>
<dbReference type="Proteomes" id="UP000078292">
    <property type="component" value="Unassembled WGS sequence"/>
</dbReference>
<keyword evidence="3" id="KW-1185">Reference proteome</keyword>
<dbReference type="OrthoDB" id="9805115at2"/>
<dbReference type="Pfam" id="PF04326">
    <property type="entry name" value="SLFN_AlbA_2"/>
    <property type="match status" value="1"/>
</dbReference>
<dbReference type="AlphaFoldDB" id="A0A1B7M280"/>
<dbReference type="EMBL" id="LXEY01000010">
    <property type="protein sequence ID" value="OAV62649.1"/>
    <property type="molecule type" value="Genomic_DNA"/>
</dbReference>
<feature type="domain" description="Schlafen AlbA-2" evidence="1">
    <location>
        <begin position="35"/>
        <end position="135"/>
    </location>
</feature>
<proteinExistence type="predicted"/>